<name>F2E393_HORVV</name>
<dbReference type="EMBL" id="AK370616">
    <property type="protein sequence ID" value="BAK01815.1"/>
    <property type="molecule type" value="mRNA"/>
</dbReference>
<proteinExistence type="evidence at transcript level"/>
<protein>
    <submittedName>
        <fullName evidence="1">Predicted protein</fullName>
    </submittedName>
</protein>
<organism evidence="1">
    <name type="scientific">Hordeum vulgare subsp. vulgare</name>
    <name type="common">Domesticated barley</name>
    <dbReference type="NCBI Taxonomy" id="112509"/>
    <lineage>
        <taxon>Eukaryota</taxon>
        <taxon>Viridiplantae</taxon>
        <taxon>Streptophyta</taxon>
        <taxon>Embryophyta</taxon>
        <taxon>Tracheophyta</taxon>
        <taxon>Spermatophyta</taxon>
        <taxon>Magnoliopsida</taxon>
        <taxon>Liliopsida</taxon>
        <taxon>Poales</taxon>
        <taxon>Poaceae</taxon>
        <taxon>BOP clade</taxon>
        <taxon>Pooideae</taxon>
        <taxon>Triticodae</taxon>
        <taxon>Triticeae</taxon>
        <taxon>Hordeinae</taxon>
        <taxon>Hordeum</taxon>
    </lineage>
</organism>
<accession>F2E393</accession>
<dbReference type="AlphaFoldDB" id="F2E393"/>
<evidence type="ECO:0000313" key="1">
    <source>
        <dbReference type="EMBL" id="BAK01815.1"/>
    </source>
</evidence>
<sequence length="165" mass="18939">MTHETFFGVLSLDGEGARQYIQLLIEFFLSVDPHKDNINLHHAYFERLLRMLIGCRTFDKAVLGAAFEQEQAKTSFLEKLFKHAHKLSICCSLEILLTLDLVESSVIFSLLFKQKILQVALQSLAEYLREAADPEKAENCLQMIKVLLERGINFLASKRNLHETQ</sequence>
<reference evidence="1" key="1">
    <citation type="journal article" date="2011" name="Plant Physiol.">
        <title>Comprehensive sequence analysis of 24,783 barley full-length cDNAs derived from 12 clone libraries.</title>
        <authorList>
            <person name="Matsumoto T."/>
            <person name="Tanaka T."/>
            <person name="Sakai H."/>
            <person name="Amano N."/>
            <person name="Kanamori H."/>
            <person name="Kurita K."/>
            <person name="Kikuta A."/>
            <person name="Kamiya K."/>
            <person name="Yamamoto M."/>
            <person name="Ikawa H."/>
            <person name="Fujii N."/>
            <person name="Hori K."/>
            <person name="Itoh T."/>
            <person name="Sato K."/>
        </authorList>
    </citation>
    <scope>NUCLEOTIDE SEQUENCE</scope>
    <source>
        <tissue evidence="1">Shoot and root</tissue>
    </source>
</reference>